<evidence type="ECO:0000256" key="2">
    <source>
        <dbReference type="ARBA" id="ARBA00023015"/>
    </source>
</evidence>
<evidence type="ECO:0000259" key="9">
    <source>
        <dbReference type="Pfam" id="PF08281"/>
    </source>
</evidence>
<organism evidence="10 11">
    <name type="scientific">Reticulibacter mediterranei</name>
    <dbReference type="NCBI Taxonomy" id="2778369"/>
    <lineage>
        <taxon>Bacteria</taxon>
        <taxon>Bacillati</taxon>
        <taxon>Chloroflexota</taxon>
        <taxon>Ktedonobacteria</taxon>
        <taxon>Ktedonobacterales</taxon>
        <taxon>Reticulibacteraceae</taxon>
        <taxon>Reticulibacter</taxon>
    </lineage>
</organism>
<dbReference type="Pfam" id="PF04542">
    <property type="entry name" value="Sigma70_r2"/>
    <property type="match status" value="1"/>
</dbReference>
<protein>
    <recommendedName>
        <fullName evidence="6">RNA polymerase sigma factor</fullName>
    </recommendedName>
</protein>
<dbReference type="InterPro" id="IPR036388">
    <property type="entry name" value="WH-like_DNA-bd_sf"/>
</dbReference>
<dbReference type="GO" id="GO:0016987">
    <property type="term" value="F:sigma factor activity"/>
    <property type="evidence" value="ECO:0007669"/>
    <property type="project" value="UniProtKB-KW"/>
</dbReference>
<keyword evidence="5 6" id="KW-0804">Transcription</keyword>
<dbReference type="GO" id="GO:0003677">
    <property type="term" value="F:DNA binding"/>
    <property type="evidence" value="ECO:0007669"/>
    <property type="project" value="UniProtKB-KW"/>
</dbReference>
<dbReference type="AlphaFoldDB" id="A0A8J3INE6"/>
<evidence type="ECO:0000313" key="10">
    <source>
        <dbReference type="EMBL" id="GHO93900.1"/>
    </source>
</evidence>
<dbReference type="Pfam" id="PF08281">
    <property type="entry name" value="Sigma70_r4_2"/>
    <property type="match status" value="1"/>
</dbReference>
<dbReference type="InterPro" id="IPR013249">
    <property type="entry name" value="RNA_pol_sigma70_r4_t2"/>
</dbReference>
<dbReference type="InterPro" id="IPR000838">
    <property type="entry name" value="RNA_pol_sigma70_ECF_CS"/>
</dbReference>
<name>A0A8J3INE6_9CHLR</name>
<dbReference type="GO" id="GO:0006950">
    <property type="term" value="P:response to stress"/>
    <property type="evidence" value="ECO:0007669"/>
    <property type="project" value="UniProtKB-ARBA"/>
</dbReference>
<evidence type="ECO:0000256" key="3">
    <source>
        <dbReference type="ARBA" id="ARBA00023082"/>
    </source>
</evidence>
<keyword evidence="2 6" id="KW-0805">Transcription regulation</keyword>
<evidence type="ECO:0000256" key="1">
    <source>
        <dbReference type="ARBA" id="ARBA00010641"/>
    </source>
</evidence>
<keyword evidence="11" id="KW-1185">Reference proteome</keyword>
<dbReference type="SUPFAM" id="SSF88946">
    <property type="entry name" value="Sigma2 domain of RNA polymerase sigma factors"/>
    <property type="match status" value="1"/>
</dbReference>
<accession>A0A8J3INE6</accession>
<feature type="domain" description="RNA polymerase sigma-70 region 2" evidence="8">
    <location>
        <begin position="40"/>
        <end position="97"/>
    </location>
</feature>
<sequence length="420" mass="47525">MSDTVWSGDDEDQAKEKGATTEGDGYIALIRNLETLLADARPRLTRLAHAYGVTPDGVEDVVQETLVNAWQNLAYLRAPDRFEAWLNGICRNVSMRWAHAQGTNDRRQRPFSSLQPVQESDIDDSTFDIPDLYTPDLAEELNRQDLAVLLDRAMNHLPAPTRKALEMHYLADLPQREVALQLGMTINALEVKLHRARRQLRQILQQELRADAESFGLLPDDEVAQQGWRDTSIWCCICGRQRLQGCFEPLPNGEVPLRLRCPTCFLVSKDDLINTAHMMSFGNMRSFRPALKRAVQTVPALYRQAFTAGHQPCSICGQPALLLGVEPEVLPAPYYTRLSIVYECPTCGRSSSSIISLCLTYPPAVQFVMQHEHRVLEPEELIDYQEQPAIRVSISDLLSTARLTMILHRQTYELLAVFQD</sequence>
<dbReference type="Gene3D" id="1.10.10.10">
    <property type="entry name" value="Winged helix-like DNA-binding domain superfamily/Winged helix DNA-binding domain"/>
    <property type="match status" value="1"/>
</dbReference>
<dbReference type="PANTHER" id="PTHR43133">
    <property type="entry name" value="RNA POLYMERASE ECF-TYPE SIGMA FACTO"/>
    <property type="match status" value="1"/>
</dbReference>
<evidence type="ECO:0000256" key="4">
    <source>
        <dbReference type="ARBA" id="ARBA00023125"/>
    </source>
</evidence>
<dbReference type="PROSITE" id="PS01063">
    <property type="entry name" value="SIGMA70_ECF"/>
    <property type="match status" value="1"/>
</dbReference>
<keyword evidence="4 6" id="KW-0238">DNA-binding</keyword>
<proteinExistence type="inferred from homology"/>
<dbReference type="InterPro" id="IPR007627">
    <property type="entry name" value="RNA_pol_sigma70_r2"/>
</dbReference>
<dbReference type="InterPro" id="IPR013325">
    <property type="entry name" value="RNA_pol_sigma_r2"/>
</dbReference>
<dbReference type="GO" id="GO:0006352">
    <property type="term" value="P:DNA-templated transcription initiation"/>
    <property type="evidence" value="ECO:0007669"/>
    <property type="project" value="InterPro"/>
</dbReference>
<reference evidence="10" key="1">
    <citation type="submission" date="2020-10" db="EMBL/GenBank/DDBJ databases">
        <title>Taxonomic study of unclassified bacteria belonging to the class Ktedonobacteria.</title>
        <authorList>
            <person name="Yabe S."/>
            <person name="Wang C.M."/>
            <person name="Zheng Y."/>
            <person name="Sakai Y."/>
            <person name="Cavaletti L."/>
            <person name="Monciardini P."/>
            <person name="Donadio S."/>
        </authorList>
    </citation>
    <scope>NUCLEOTIDE SEQUENCE</scope>
    <source>
        <strain evidence="10">ID150040</strain>
    </source>
</reference>
<dbReference type="InterPro" id="IPR039425">
    <property type="entry name" value="RNA_pol_sigma-70-like"/>
</dbReference>
<dbReference type="CDD" id="cd06171">
    <property type="entry name" value="Sigma70_r4"/>
    <property type="match status" value="1"/>
</dbReference>
<dbReference type="InterPro" id="IPR013324">
    <property type="entry name" value="RNA_pol_sigma_r3/r4-like"/>
</dbReference>
<dbReference type="Gene3D" id="1.10.1740.10">
    <property type="match status" value="1"/>
</dbReference>
<evidence type="ECO:0000259" key="8">
    <source>
        <dbReference type="Pfam" id="PF04542"/>
    </source>
</evidence>
<dbReference type="EMBL" id="BNJK01000001">
    <property type="protein sequence ID" value="GHO93900.1"/>
    <property type="molecule type" value="Genomic_DNA"/>
</dbReference>
<feature type="region of interest" description="Disordered" evidence="7">
    <location>
        <begin position="1"/>
        <end position="20"/>
    </location>
</feature>
<dbReference type="NCBIfam" id="TIGR02937">
    <property type="entry name" value="sigma70-ECF"/>
    <property type="match status" value="1"/>
</dbReference>
<evidence type="ECO:0000256" key="7">
    <source>
        <dbReference type="SAM" id="MobiDB-lite"/>
    </source>
</evidence>
<evidence type="ECO:0000256" key="5">
    <source>
        <dbReference type="ARBA" id="ARBA00023163"/>
    </source>
</evidence>
<comment type="similarity">
    <text evidence="1 6">Belongs to the sigma-70 factor family. ECF subfamily.</text>
</comment>
<evidence type="ECO:0000256" key="6">
    <source>
        <dbReference type="RuleBase" id="RU000716"/>
    </source>
</evidence>
<dbReference type="PANTHER" id="PTHR43133:SF8">
    <property type="entry name" value="RNA POLYMERASE SIGMA FACTOR HI_1459-RELATED"/>
    <property type="match status" value="1"/>
</dbReference>
<feature type="domain" description="RNA polymerase sigma factor 70 region 4 type 2" evidence="9">
    <location>
        <begin position="149"/>
        <end position="200"/>
    </location>
</feature>
<dbReference type="RefSeq" id="WP_220204668.1">
    <property type="nucleotide sequence ID" value="NZ_BNJK01000001.1"/>
</dbReference>
<feature type="region of interest" description="Disordered" evidence="7">
    <location>
        <begin position="102"/>
        <end position="128"/>
    </location>
</feature>
<gene>
    <name evidence="10" type="ORF">KSF_039480</name>
</gene>
<keyword evidence="3 6" id="KW-0731">Sigma factor</keyword>
<comment type="caution">
    <text evidence="10">The sequence shown here is derived from an EMBL/GenBank/DDBJ whole genome shotgun (WGS) entry which is preliminary data.</text>
</comment>
<dbReference type="SUPFAM" id="SSF88659">
    <property type="entry name" value="Sigma3 and sigma4 domains of RNA polymerase sigma factors"/>
    <property type="match status" value="1"/>
</dbReference>
<dbReference type="InterPro" id="IPR014284">
    <property type="entry name" value="RNA_pol_sigma-70_dom"/>
</dbReference>
<dbReference type="Proteomes" id="UP000597444">
    <property type="component" value="Unassembled WGS sequence"/>
</dbReference>
<evidence type="ECO:0000313" key="11">
    <source>
        <dbReference type="Proteomes" id="UP000597444"/>
    </source>
</evidence>